<evidence type="ECO:0000313" key="2">
    <source>
        <dbReference type="EMBL" id="SMC41261.1"/>
    </source>
</evidence>
<dbReference type="EMBL" id="FWXR01000002">
    <property type="protein sequence ID" value="SMC41261.1"/>
    <property type="molecule type" value="Genomic_DNA"/>
</dbReference>
<reference evidence="2 3" key="1">
    <citation type="submission" date="2017-04" db="EMBL/GenBank/DDBJ databases">
        <authorList>
            <person name="Afonso C.L."/>
            <person name="Miller P.J."/>
            <person name="Scott M.A."/>
            <person name="Spackman E."/>
            <person name="Goraichik I."/>
            <person name="Dimitrov K.M."/>
            <person name="Suarez D.L."/>
            <person name="Swayne D.E."/>
        </authorList>
    </citation>
    <scope>NUCLEOTIDE SEQUENCE [LARGE SCALE GENOMIC DNA]</scope>
    <source>
        <strain evidence="2 3">CGMCC 1.10972</strain>
    </source>
</reference>
<dbReference type="STRING" id="937218.SAMN06297251_10294"/>
<gene>
    <name evidence="2" type="ORF">SAMN06297251_10294</name>
</gene>
<keyword evidence="1" id="KW-0175">Coiled coil</keyword>
<dbReference type="Proteomes" id="UP000192656">
    <property type="component" value="Unassembled WGS sequence"/>
</dbReference>
<feature type="coiled-coil region" evidence="1">
    <location>
        <begin position="25"/>
        <end position="52"/>
    </location>
</feature>
<proteinExistence type="predicted"/>
<sequence length="100" mass="11362">MSETPIVKELKGNGFGRLTTAADVVAFLRRRAESANRDAQQLLEEWKRFRADPTAKPKKGRSPFEWRTRLLRRAHFYLEAADAIEVRMGDGKTSKAEGLS</sequence>
<evidence type="ECO:0000256" key="1">
    <source>
        <dbReference type="SAM" id="Coils"/>
    </source>
</evidence>
<accession>A0A1W1YZL4</accession>
<name>A0A1W1YZL4_9HYPH</name>
<dbReference type="AlphaFoldDB" id="A0A1W1YZL4"/>
<dbReference type="RefSeq" id="WP_084408556.1">
    <property type="nucleotide sequence ID" value="NZ_FWXR01000002.1"/>
</dbReference>
<organism evidence="2 3">
    <name type="scientific">Fulvimarina manganoxydans</name>
    <dbReference type="NCBI Taxonomy" id="937218"/>
    <lineage>
        <taxon>Bacteria</taxon>
        <taxon>Pseudomonadati</taxon>
        <taxon>Pseudomonadota</taxon>
        <taxon>Alphaproteobacteria</taxon>
        <taxon>Hyphomicrobiales</taxon>
        <taxon>Aurantimonadaceae</taxon>
        <taxon>Fulvimarina</taxon>
    </lineage>
</organism>
<evidence type="ECO:0000313" key="3">
    <source>
        <dbReference type="Proteomes" id="UP000192656"/>
    </source>
</evidence>
<keyword evidence="3" id="KW-1185">Reference proteome</keyword>
<protein>
    <submittedName>
        <fullName evidence="2">Uncharacterized protein</fullName>
    </submittedName>
</protein>